<proteinExistence type="predicted"/>
<keyword evidence="3" id="KW-1185">Reference proteome</keyword>
<evidence type="ECO:0000256" key="1">
    <source>
        <dbReference type="SAM" id="Phobius"/>
    </source>
</evidence>
<organism evidence="2 3">
    <name type="scientific">Allokutzneria oryzae</name>
    <dbReference type="NCBI Taxonomy" id="1378989"/>
    <lineage>
        <taxon>Bacteria</taxon>
        <taxon>Bacillati</taxon>
        <taxon>Actinomycetota</taxon>
        <taxon>Actinomycetes</taxon>
        <taxon>Pseudonocardiales</taxon>
        <taxon>Pseudonocardiaceae</taxon>
        <taxon>Allokutzneria</taxon>
    </lineage>
</organism>
<name>A0ABV5ZUV4_9PSEU</name>
<gene>
    <name evidence="2" type="ORF">ACFFQA_09625</name>
</gene>
<sequence length="59" mass="6476">MRVRWCGIASPPRWWRLNQRVLVVGSADALIFLIPAGTVLWELGIARTACTSVGVKLLG</sequence>
<keyword evidence="1" id="KW-0812">Transmembrane</keyword>
<keyword evidence="1" id="KW-0472">Membrane</keyword>
<reference evidence="2 3" key="1">
    <citation type="submission" date="2024-09" db="EMBL/GenBank/DDBJ databases">
        <authorList>
            <person name="Sun Q."/>
            <person name="Mori K."/>
        </authorList>
    </citation>
    <scope>NUCLEOTIDE SEQUENCE [LARGE SCALE GENOMIC DNA]</scope>
    <source>
        <strain evidence="2 3">TBRC 7907</strain>
    </source>
</reference>
<evidence type="ECO:0000313" key="2">
    <source>
        <dbReference type="EMBL" id="MFB9904200.1"/>
    </source>
</evidence>
<dbReference type="Proteomes" id="UP001589693">
    <property type="component" value="Unassembled WGS sequence"/>
</dbReference>
<accession>A0ABV5ZUV4</accession>
<keyword evidence="1" id="KW-1133">Transmembrane helix</keyword>
<comment type="caution">
    <text evidence="2">The sequence shown here is derived from an EMBL/GenBank/DDBJ whole genome shotgun (WGS) entry which is preliminary data.</text>
</comment>
<dbReference type="EMBL" id="JBHLZU010000008">
    <property type="protein sequence ID" value="MFB9904200.1"/>
    <property type="molecule type" value="Genomic_DNA"/>
</dbReference>
<dbReference type="RefSeq" id="WP_377851392.1">
    <property type="nucleotide sequence ID" value="NZ_JBHLZU010000008.1"/>
</dbReference>
<protein>
    <submittedName>
        <fullName evidence="2">Uncharacterized protein</fullName>
    </submittedName>
</protein>
<evidence type="ECO:0000313" key="3">
    <source>
        <dbReference type="Proteomes" id="UP001589693"/>
    </source>
</evidence>
<feature type="transmembrane region" description="Helical" evidence="1">
    <location>
        <begin position="21"/>
        <end position="41"/>
    </location>
</feature>